<dbReference type="Pfam" id="PF13515">
    <property type="entry name" value="FUSC_2"/>
    <property type="match status" value="1"/>
</dbReference>
<dbReference type="GO" id="GO:0016020">
    <property type="term" value="C:membrane"/>
    <property type="evidence" value="ECO:0007669"/>
    <property type="project" value="UniProtKB-SubCell"/>
</dbReference>
<evidence type="ECO:0000256" key="5">
    <source>
        <dbReference type="SAM" id="Phobius"/>
    </source>
</evidence>
<comment type="subcellular location">
    <subcellularLocation>
        <location evidence="1">Membrane</location>
        <topology evidence="1">Multi-pass membrane protein</topology>
    </subcellularLocation>
</comment>
<dbReference type="Proteomes" id="UP001180845">
    <property type="component" value="Unassembled WGS sequence"/>
</dbReference>
<feature type="transmembrane region" description="Helical" evidence="5">
    <location>
        <begin position="98"/>
        <end position="125"/>
    </location>
</feature>
<sequence length="356" mass="38071">MTAPLFRDAGQRVRQATWRVFLASVTAGLAWWLAQILLDQPAPIFAPIAAMVSLLDEPGVRGLRAFRLIGGVVVGVGVGEILMLYLEAGPWEIGVGAAVAMLIVAAFSTNPLTLIQAGIAALLVIGIQTPQTGVSRLLSALIGGILALLFSQVLASPSPLVTLGNAARTALIPAARGLRGTAQALTDADPAAAREALTLVRNRYQEIAALQNMRQTSRQIVQRTLRGYRHRHRIRHLDARLSGIESLYTGTVLTARAAHEVLRRHSETPNFEIPSWIVHAATDLARAVETLAQDPRSEQNRRHAYNLVDPLTRLDAAEAPQPLAGLATEIRLVAADLVGISSPDPPASASRSDGSW</sequence>
<evidence type="ECO:0000256" key="3">
    <source>
        <dbReference type="ARBA" id="ARBA00022989"/>
    </source>
</evidence>
<evidence type="ECO:0000313" key="7">
    <source>
        <dbReference type="EMBL" id="MDR7300085.1"/>
    </source>
</evidence>
<name>A0AAE4CJJ5_9ACTN</name>
<protein>
    <submittedName>
        <fullName evidence="7">Uncharacterized membrane protein YgaE (UPF0421/DUF939 family)</fullName>
    </submittedName>
</protein>
<evidence type="ECO:0000259" key="6">
    <source>
        <dbReference type="Pfam" id="PF13515"/>
    </source>
</evidence>
<evidence type="ECO:0000313" key="8">
    <source>
        <dbReference type="Proteomes" id="UP001180845"/>
    </source>
</evidence>
<evidence type="ECO:0000256" key="4">
    <source>
        <dbReference type="ARBA" id="ARBA00023136"/>
    </source>
</evidence>
<dbReference type="RefSeq" id="WP_310268263.1">
    <property type="nucleotide sequence ID" value="NZ_JAVDXW010000001.1"/>
</dbReference>
<proteinExistence type="predicted"/>
<reference evidence="7" key="1">
    <citation type="submission" date="2023-07" db="EMBL/GenBank/DDBJ databases">
        <title>Sequencing the genomes of 1000 actinobacteria strains.</title>
        <authorList>
            <person name="Klenk H.-P."/>
        </authorList>
    </citation>
    <scope>NUCLEOTIDE SEQUENCE</scope>
    <source>
        <strain evidence="7">DSM 45977</strain>
    </source>
</reference>
<dbReference type="InterPro" id="IPR049453">
    <property type="entry name" value="Memb_transporter_dom"/>
</dbReference>
<comment type="caution">
    <text evidence="7">The sequence shown here is derived from an EMBL/GenBank/DDBJ whole genome shotgun (WGS) entry which is preliminary data.</text>
</comment>
<organism evidence="7 8">
    <name type="scientific">Haloactinomyces albus</name>
    <dbReference type="NCBI Taxonomy" id="1352928"/>
    <lineage>
        <taxon>Bacteria</taxon>
        <taxon>Bacillati</taxon>
        <taxon>Actinomycetota</taxon>
        <taxon>Actinomycetes</taxon>
        <taxon>Actinopolysporales</taxon>
        <taxon>Actinopolysporaceae</taxon>
        <taxon>Haloactinomyces</taxon>
    </lineage>
</organism>
<keyword evidence="8" id="KW-1185">Reference proteome</keyword>
<dbReference type="AlphaFoldDB" id="A0AAE4CJJ5"/>
<dbReference type="EMBL" id="JAVDXW010000001">
    <property type="protein sequence ID" value="MDR7300085.1"/>
    <property type="molecule type" value="Genomic_DNA"/>
</dbReference>
<keyword evidence="4 5" id="KW-0472">Membrane</keyword>
<feature type="domain" description="Integral membrane bound transporter" evidence="6">
    <location>
        <begin position="29"/>
        <end position="150"/>
    </location>
</feature>
<accession>A0AAE4CJJ5</accession>
<keyword evidence="3 5" id="KW-1133">Transmembrane helix</keyword>
<evidence type="ECO:0000256" key="1">
    <source>
        <dbReference type="ARBA" id="ARBA00004141"/>
    </source>
</evidence>
<feature type="transmembrane region" description="Helical" evidence="5">
    <location>
        <begin position="16"/>
        <end position="34"/>
    </location>
</feature>
<feature type="transmembrane region" description="Helical" evidence="5">
    <location>
        <begin position="68"/>
        <end position="86"/>
    </location>
</feature>
<evidence type="ECO:0000256" key="2">
    <source>
        <dbReference type="ARBA" id="ARBA00022692"/>
    </source>
</evidence>
<gene>
    <name evidence="7" type="ORF">JOF55_000266</name>
</gene>
<keyword evidence="2 5" id="KW-0812">Transmembrane</keyword>